<dbReference type="CDD" id="cd02440">
    <property type="entry name" value="AdoMet_MTases"/>
    <property type="match status" value="1"/>
</dbReference>
<dbReference type="Gene3D" id="3.40.50.150">
    <property type="entry name" value="Vaccinia Virus protein VP39"/>
    <property type="match status" value="1"/>
</dbReference>
<name>A0ABU3Q0B6_9ACTN</name>
<dbReference type="GO" id="GO:0008168">
    <property type="term" value="F:methyltransferase activity"/>
    <property type="evidence" value="ECO:0007669"/>
    <property type="project" value="UniProtKB-KW"/>
</dbReference>
<comment type="caution">
    <text evidence="2">The sequence shown here is derived from an EMBL/GenBank/DDBJ whole genome shotgun (WGS) entry which is preliminary data.</text>
</comment>
<dbReference type="InterPro" id="IPR041698">
    <property type="entry name" value="Methyltransf_25"/>
</dbReference>
<evidence type="ECO:0000313" key="3">
    <source>
        <dbReference type="Proteomes" id="UP001268542"/>
    </source>
</evidence>
<dbReference type="EC" id="2.1.-.-" evidence="2"/>
<dbReference type="GO" id="GO:0032259">
    <property type="term" value="P:methylation"/>
    <property type="evidence" value="ECO:0007669"/>
    <property type="project" value="UniProtKB-KW"/>
</dbReference>
<dbReference type="RefSeq" id="WP_315735235.1">
    <property type="nucleotide sequence ID" value="NZ_JAVYII010000009.1"/>
</dbReference>
<evidence type="ECO:0000313" key="2">
    <source>
        <dbReference type="EMBL" id="MDT9594952.1"/>
    </source>
</evidence>
<keyword evidence="2" id="KW-0489">Methyltransferase</keyword>
<keyword evidence="2" id="KW-0808">Transferase</keyword>
<dbReference type="InterPro" id="IPR029063">
    <property type="entry name" value="SAM-dependent_MTases_sf"/>
</dbReference>
<keyword evidence="3" id="KW-1185">Reference proteome</keyword>
<dbReference type="Proteomes" id="UP001268542">
    <property type="component" value="Unassembled WGS sequence"/>
</dbReference>
<dbReference type="EMBL" id="JAVYII010000009">
    <property type="protein sequence ID" value="MDT9594952.1"/>
    <property type="molecule type" value="Genomic_DNA"/>
</dbReference>
<organism evidence="2 3">
    <name type="scientific">Nocardioides imazamoxiresistens</name>
    <dbReference type="NCBI Taxonomy" id="3231893"/>
    <lineage>
        <taxon>Bacteria</taxon>
        <taxon>Bacillati</taxon>
        <taxon>Actinomycetota</taxon>
        <taxon>Actinomycetes</taxon>
        <taxon>Propionibacteriales</taxon>
        <taxon>Nocardioidaceae</taxon>
        <taxon>Nocardioides</taxon>
    </lineage>
</organism>
<evidence type="ECO:0000259" key="1">
    <source>
        <dbReference type="Pfam" id="PF13649"/>
    </source>
</evidence>
<dbReference type="Pfam" id="PF13649">
    <property type="entry name" value="Methyltransf_25"/>
    <property type="match status" value="1"/>
</dbReference>
<sequence>MNPAELHDRSDLRGLLRRWDDQQAAYIAAREQRFAAMLDALALQVEASTGSGFRVVDLACGPGSLTVRVLDRFPRARVVGIDLDPALLAVAHAGTATYGDRVALLDADVADDAWVEAASARLGGRPHAVVSTTALHWLSPDELVRAYGTAHTALPTGGLLLDGDHLRYDSRTPHLRRWAALHDERTQAAAFEEGAEAWDAWWAALEQLPGMKDLVEERHRRFAGRAPSASTAVDFRLATLAQAGFEESGTLWQLFDDFVVYGVA</sequence>
<accession>A0ABU3Q0B6</accession>
<feature type="domain" description="Methyltransferase" evidence="1">
    <location>
        <begin position="55"/>
        <end position="158"/>
    </location>
</feature>
<dbReference type="PANTHER" id="PTHR43591">
    <property type="entry name" value="METHYLTRANSFERASE"/>
    <property type="match status" value="1"/>
</dbReference>
<gene>
    <name evidence="2" type="ORF">RDV89_17825</name>
</gene>
<protein>
    <submittedName>
        <fullName evidence="2">Class I SAM-dependent methyltransferase</fullName>
        <ecNumber evidence="2">2.1.-.-</ecNumber>
    </submittedName>
</protein>
<dbReference type="SUPFAM" id="SSF53335">
    <property type="entry name" value="S-adenosyl-L-methionine-dependent methyltransferases"/>
    <property type="match status" value="1"/>
</dbReference>
<proteinExistence type="predicted"/>
<dbReference type="PANTHER" id="PTHR43591:SF108">
    <property type="entry name" value="S-ADENOSYL-L-METHIONINE-DEPENDENT METHYLTRANSFERASE"/>
    <property type="match status" value="1"/>
</dbReference>
<reference evidence="2 3" key="1">
    <citation type="submission" date="2023-08" db="EMBL/GenBank/DDBJ databases">
        <title>Nocardioides seae sp. nov., a bacterium isolated from a soil.</title>
        <authorList>
            <person name="Wang X."/>
        </authorList>
    </citation>
    <scope>NUCLEOTIDE SEQUENCE [LARGE SCALE GENOMIC DNA]</scope>
    <source>
        <strain evidence="2 3">YZH12</strain>
    </source>
</reference>